<feature type="transmembrane region" description="Helical" evidence="2">
    <location>
        <begin position="217"/>
        <end position="237"/>
    </location>
</feature>
<keyword evidence="2" id="KW-1133">Transmembrane helix</keyword>
<dbReference type="PANTHER" id="PTHR34219:SF5">
    <property type="entry name" value="BLR4505 PROTEIN"/>
    <property type="match status" value="1"/>
</dbReference>
<dbReference type="Proteomes" id="UP001144397">
    <property type="component" value="Unassembled WGS sequence"/>
</dbReference>
<reference evidence="4 6" key="2">
    <citation type="submission" date="2023-07" db="EMBL/GenBank/DDBJ databases">
        <title>Genomic Encyclopedia of Type Strains, Phase IV (KMG-IV): sequencing the most valuable type-strain genomes for metagenomic binning, comparative biology and taxonomic classification.</title>
        <authorList>
            <person name="Goeker M."/>
        </authorList>
    </citation>
    <scope>NUCLEOTIDE SEQUENCE [LARGE SCALE GENOMIC DNA]</scope>
    <source>
        <strain evidence="4 6">DSM 338</strain>
    </source>
</reference>
<evidence type="ECO:0000256" key="2">
    <source>
        <dbReference type="SAM" id="Phobius"/>
    </source>
</evidence>
<dbReference type="PANTHER" id="PTHR34219">
    <property type="entry name" value="IRON-REGULATED INNER MEMBRANE PROTEIN-RELATED"/>
    <property type="match status" value="1"/>
</dbReference>
<comment type="caution">
    <text evidence="3">The sequence shown here is derived from an EMBL/GenBank/DDBJ whole genome shotgun (WGS) entry which is preliminary data.</text>
</comment>
<sequence length="418" mass="44999">MAKPAPAKRFTLRPALVWAHRILGLSTALFLAIAGLTGSVLAFHHELDEWLNPSAYRTTAVGTPLSPDALARAVEAGHPDFRVWYLSLPHEAGEAAEVAALGRIDPATGEPVPIPADTFLVDPVSGEVLAARLWGACCFSALKIMPFLYELHHNLSLPGIYGTLLMGGVALLWLVDGFVGFALTLPRGRPFLTKWRSAFTIKGGSAFRLNIDLHRAAGLWLFVVLIALALSSVAMNLRQEVVEPVVGLFSKLTPTPFSGGPLAPLRERTLSFDTVLEAGLKEARGRGWQEPAGEIFYSPHYGVFGVAFGDHDDPMDRRWLYFDGATGAFRSASLPGVGTAGDVFIQLQFPIHSGRVFGLTGRIIIAVMGVVIAGLAITGVAVWWMKRKGRVGRKGKARTAQAGRGKEPRARAKAMPAE</sequence>
<evidence type="ECO:0000313" key="5">
    <source>
        <dbReference type="Proteomes" id="UP001144397"/>
    </source>
</evidence>
<dbReference type="EMBL" id="BSDO01000001">
    <property type="protein sequence ID" value="GLI21135.1"/>
    <property type="molecule type" value="Genomic_DNA"/>
</dbReference>
<keyword evidence="2" id="KW-0812">Transmembrane</keyword>
<dbReference type="RefSeq" id="WP_281805591.1">
    <property type="nucleotide sequence ID" value="NZ_BSDO01000001.1"/>
</dbReference>
<gene>
    <name evidence="4" type="ORF">GGQ86_001323</name>
    <name evidence="3" type="ORF">XFLAVUS301_08090</name>
</gene>
<dbReference type="EMBL" id="JAVDPY010000002">
    <property type="protein sequence ID" value="MDR6332859.1"/>
    <property type="molecule type" value="Genomic_DNA"/>
</dbReference>
<dbReference type="Proteomes" id="UP001245370">
    <property type="component" value="Unassembled WGS sequence"/>
</dbReference>
<proteinExistence type="predicted"/>
<organism evidence="3 5">
    <name type="scientific">Xanthobacter flavus</name>
    <dbReference type="NCBI Taxonomy" id="281"/>
    <lineage>
        <taxon>Bacteria</taxon>
        <taxon>Pseudomonadati</taxon>
        <taxon>Pseudomonadota</taxon>
        <taxon>Alphaproteobacteria</taxon>
        <taxon>Hyphomicrobiales</taxon>
        <taxon>Xanthobacteraceae</taxon>
        <taxon>Xanthobacter</taxon>
    </lineage>
</organism>
<keyword evidence="6" id="KW-1185">Reference proteome</keyword>
<evidence type="ECO:0000313" key="4">
    <source>
        <dbReference type="EMBL" id="MDR6332859.1"/>
    </source>
</evidence>
<dbReference type="Pfam" id="PF03929">
    <property type="entry name" value="PepSY_TM"/>
    <property type="match status" value="1"/>
</dbReference>
<feature type="transmembrane region" description="Helical" evidence="2">
    <location>
        <begin position="363"/>
        <end position="384"/>
    </location>
</feature>
<feature type="region of interest" description="Disordered" evidence="1">
    <location>
        <begin position="393"/>
        <end position="418"/>
    </location>
</feature>
<name>A0A9W6FIH3_XANFL</name>
<protein>
    <submittedName>
        <fullName evidence="4">Iron-regulated membrane protein</fullName>
    </submittedName>
</protein>
<dbReference type="AlphaFoldDB" id="A0A9W6FIH3"/>
<dbReference type="InterPro" id="IPR005625">
    <property type="entry name" value="PepSY-ass_TM"/>
</dbReference>
<reference evidence="3" key="1">
    <citation type="submission" date="2022-12" db="EMBL/GenBank/DDBJ databases">
        <title>Reference genome sequencing for broad-spectrum identification of bacterial and archaeal isolates by mass spectrometry.</title>
        <authorList>
            <person name="Sekiguchi Y."/>
            <person name="Tourlousse D.M."/>
        </authorList>
    </citation>
    <scope>NUCLEOTIDE SEQUENCE</scope>
    <source>
        <strain evidence="3">301</strain>
    </source>
</reference>
<evidence type="ECO:0000256" key="1">
    <source>
        <dbReference type="SAM" id="MobiDB-lite"/>
    </source>
</evidence>
<dbReference type="GeneID" id="95761604"/>
<keyword evidence="2" id="KW-0472">Membrane</keyword>
<accession>A0A9W6FIH3</accession>
<evidence type="ECO:0000313" key="3">
    <source>
        <dbReference type="EMBL" id="GLI21135.1"/>
    </source>
</evidence>
<feature type="transmembrane region" description="Helical" evidence="2">
    <location>
        <begin position="160"/>
        <end position="185"/>
    </location>
</feature>
<evidence type="ECO:0000313" key="6">
    <source>
        <dbReference type="Proteomes" id="UP001245370"/>
    </source>
</evidence>